<protein>
    <submittedName>
        <fullName evidence="1">Uncharacterized protein</fullName>
    </submittedName>
</protein>
<dbReference type="EMBL" id="FXTQ01000001">
    <property type="protein sequence ID" value="SMO46513.1"/>
    <property type="molecule type" value="Genomic_DNA"/>
</dbReference>
<keyword evidence="2" id="KW-1185">Reference proteome</keyword>
<gene>
    <name evidence="1" type="ORF">SAMN06265220_1011013</name>
</gene>
<organism evidence="1 2">
    <name type="scientific">Flavobacterium nitrogenifigens</name>
    <dbReference type="NCBI Taxonomy" id="1617283"/>
    <lineage>
        <taxon>Bacteria</taxon>
        <taxon>Pseudomonadati</taxon>
        <taxon>Bacteroidota</taxon>
        <taxon>Flavobacteriia</taxon>
        <taxon>Flavobacteriales</taxon>
        <taxon>Flavobacteriaceae</taxon>
        <taxon>Flavobacterium</taxon>
    </lineage>
</organism>
<name>A0A521BHG0_9FLAO</name>
<reference evidence="1 2" key="1">
    <citation type="submission" date="2017-05" db="EMBL/GenBank/DDBJ databases">
        <authorList>
            <person name="Varghese N."/>
            <person name="Submissions S."/>
        </authorList>
    </citation>
    <scope>NUCLEOTIDE SEQUENCE [LARGE SCALE GENOMIC DNA]</scope>
    <source>
        <strain evidence="1 2">DSM 29982</strain>
    </source>
</reference>
<evidence type="ECO:0000313" key="1">
    <source>
        <dbReference type="EMBL" id="SMO46513.1"/>
    </source>
</evidence>
<proteinExistence type="predicted"/>
<dbReference type="AlphaFoldDB" id="A0A521BHG0"/>
<accession>A0A521BHG0</accession>
<evidence type="ECO:0000313" key="2">
    <source>
        <dbReference type="Proteomes" id="UP000319267"/>
    </source>
</evidence>
<dbReference type="Proteomes" id="UP000319267">
    <property type="component" value="Unassembled WGS sequence"/>
</dbReference>
<sequence>MEGGHVPNYNMKQEKLQLNILIINDFKWNVLGF</sequence>